<dbReference type="AlphaFoldDB" id="A0A1M7UST8"/>
<organism evidence="1 2">
    <name type="scientific">Bradyrhizobium erythrophlei</name>
    <dbReference type="NCBI Taxonomy" id="1437360"/>
    <lineage>
        <taxon>Bacteria</taxon>
        <taxon>Pseudomonadati</taxon>
        <taxon>Pseudomonadota</taxon>
        <taxon>Alphaproteobacteria</taxon>
        <taxon>Hyphomicrobiales</taxon>
        <taxon>Nitrobacteraceae</taxon>
        <taxon>Bradyrhizobium</taxon>
    </lineage>
</organism>
<dbReference type="EMBL" id="LT670849">
    <property type="protein sequence ID" value="SHN85995.1"/>
    <property type="molecule type" value="Genomic_DNA"/>
</dbReference>
<protein>
    <submittedName>
        <fullName evidence="1">Uncharacterized protein</fullName>
    </submittedName>
</protein>
<sequence>MTAIVIADCWQRRTTSRSLLALIKLLIDEKAKDRLAHHRLHTRLSGLEASKTAPR</sequence>
<keyword evidence="2" id="KW-1185">Reference proteome</keyword>
<evidence type="ECO:0000313" key="2">
    <source>
        <dbReference type="Proteomes" id="UP000184096"/>
    </source>
</evidence>
<proteinExistence type="predicted"/>
<dbReference type="Proteomes" id="UP000184096">
    <property type="component" value="Chromosome I"/>
</dbReference>
<name>A0A1M7UST8_9BRAD</name>
<gene>
    <name evidence="1" type="ORF">SAMN05444170_6515</name>
</gene>
<reference evidence="2" key="1">
    <citation type="submission" date="2016-11" db="EMBL/GenBank/DDBJ databases">
        <authorList>
            <person name="Varghese N."/>
            <person name="Submissions S."/>
        </authorList>
    </citation>
    <scope>NUCLEOTIDE SEQUENCE [LARGE SCALE GENOMIC DNA]</scope>
    <source>
        <strain evidence="2">GAS401</strain>
    </source>
</reference>
<evidence type="ECO:0000313" key="1">
    <source>
        <dbReference type="EMBL" id="SHN85995.1"/>
    </source>
</evidence>
<accession>A0A1M7UST8</accession>